<accession>A0ABM5M9L6</accession>
<dbReference type="Proteomes" id="UP000000490">
    <property type="component" value="Chromosome"/>
</dbReference>
<dbReference type="EMBL" id="CP002872">
    <property type="protein sequence ID" value="AEI35818.1"/>
    <property type="molecule type" value="Genomic_DNA"/>
</dbReference>
<protein>
    <submittedName>
        <fullName evidence="1">Uncharacterized protein</fullName>
    </submittedName>
</protein>
<keyword evidence="2" id="KW-1185">Reference proteome</keyword>
<evidence type="ECO:0000313" key="1">
    <source>
        <dbReference type="EMBL" id="AEI35818.1"/>
    </source>
</evidence>
<reference evidence="1" key="1">
    <citation type="submission" date="2011-05" db="EMBL/GenBank/DDBJ databases">
        <authorList>
            <person name="Kuske C.R."/>
            <person name="Challacombe J.F."/>
            <person name="Siddaramappa S."/>
            <person name="Petersen J.M."/>
            <person name="Bruce D.C."/>
        </authorList>
    </citation>
    <scope>NUCLEOTIDE SEQUENCE</scope>
    <source>
        <strain evidence="1">TX077308</strain>
    </source>
</reference>
<gene>
    <name evidence="1" type="ordered locus">F7308_0891</name>
</gene>
<organism evidence="1 2">
    <name type="scientific">Francisella salina</name>
    <dbReference type="NCBI Taxonomy" id="573569"/>
    <lineage>
        <taxon>Bacteria</taxon>
        <taxon>Pseudomonadati</taxon>
        <taxon>Pseudomonadota</taxon>
        <taxon>Gammaproteobacteria</taxon>
        <taxon>Thiotrichales</taxon>
        <taxon>Francisellaceae</taxon>
        <taxon>Francisella</taxon>
    </lineage>
</organism>
<name>A0ABM5M9L6_FRAST</name>
<sequence length="85" mass="9742">MKSNKDTRFEKLEKDLKNATTRNEFFKILLSSIKDELLDISNDDILEMLGETNGEKLNQKVAKLLDDKLNNTQKNIQKVAIKACS</sequence>
<evidence type="ECO:0000313" key="2">
    <source>
        <dbReference type="Proteomes" id="UP000000490"/>
    </source>
</evidence>
<proteinExistence type="predicted"/>